<sequence length="133" mass="14925">MKDQGKEENNLISRKINDGQIPAGKYFSSGVKFMKLPQNLQSCIQCGENCYRKDVSVFFIFIEIFPITVLITSHYNESAVEGKEGQGAKSQGTFFRKSSFFASIGNYTTRRMGSSVDRSDSPNLWRAEAEVMG</sequence>
<evidence type="ECO:0000313" key="1">
    <source>
        <dbReference type="EMBL" id="KAL0426194.1"/>
    </source>
</evidence>
<name>A0AAW2VB48_9LAMI</name>
<gene>
    <name evidence="1" type="ORF">Slati_2794200</name>
</gene>
<dbReference type="AlphaFoldDB" id="A0AAW2VB48"/>
<proteinExistence type="predicted"/>
<comment type="caution">
    <text evidence="1">The sequence shown here is derived from an EMBL/GenBank/DDBJ whole genome shotgun (WGS) entry which is preliminary data.</text>
</comment>
<organism evidence="1">
    <name type="scientific">Sesamum latifolium</name>
    <dbReference type="NCBI Taxonomy" id="2727402"/>
    <lineage>
        <taxon>Eukaryota</taxon>
        <taxon>Viridiplantae</taxon>
        <taxon>Streptophyta</taxon>
        <taxon>Embryophyta</taxon>
        <taxon>Tracheophyta</taxon>
        <taxon>Spermatophyta</taxon>
        <taxon>Magnoliopsida</taxon>
        <taxon>eudicotyledons</taxon>
        <taxon>Gunneridae</taxon>
        <taxon>Pentapetalae</taxon>
        <taxon>asterids</taxon>
        <taxon>lamiids</taxon>
        <taxon>Lamiales</taxon>
        <taxon>Pedaliaceae</taxon>
        <taxon>Sesamum</taxon>
    </lineage>
</organism>
<protein>
    <submittedName>
        <fullName evidence="1">Uncharacterized protein</fullName>
    </submittedName>
</protein>
<reference evidence="1" key="1">
    <citation type="submission" date="2020-06" db="EMBL/GenBank/DDBJ databases">
        <authorList>
            <person name="Li T."/>
            <person name="Hu X."/>
            <person name="Zhang T."/>
            <person name="Song X."/>
            <person name="Zhang H."/>
            <person name="Dai N."/>
            <person name="Sheng W."/>
            <person name="Hou X."/>
            <person name="Wei L."/>
        </authorList>
    </citation>
    <scope>NUCLEOTIDE SEQUENCE</scope>
    <source>
        <strain evidence="1">KEN1</strain>
        <tissue evidence="1">Leaf</tissue>
    </source>
</reference>
<accession>A0AAW2VB48</accession>
<dbReference type="EMBL" id="JACGWN010000010">
    <property type="protein sequence ID" value="KAL0426194.1"/>
    <property type="molecule type" value="Genomic_DNA"/>
</dbReference>
<reference evidence="1" key="2">
    <citation type="journal article" date="2024" name="Plant">
        <title>Genomic evolution and insights into agronomic trait innovations of Sesamum species.</title>
        <authorList>
            <person name="Miao H."/>
            <person name="Wang L."/>
            <person name="Qu L."/>
            <person name="Liu H."/>
            <person name="Sun Y."/>
            <person name="Le M."/>
            <person name="Wang Q."/>
            <person name="Wei S."/>
            <person name="Zheng Y."/>
            <person name="Lin W."/>
            <person name="Duan Y."/>
            <person name="Cao H."/>
            <person name="Xiong S."/>
            <person name="Wang X."/>
            <person name="Wei L."/>
            <person name="Li C."/>
            <person name="Ma Q."/>
            <person name="Ju M."/>
            <person name="Zhao R."/>
            <person name="Li G."/>
            <person name="Mu C."/>
            <person name="Tian Q."/>
            <person name="Mei H."/>
            <person name="Zhang T."/>
            <person name="Gao T."/>
            <person name="Zhang H."/>
        </authorList>
    </citation>
    <scope>NUCLEOTIDE SEQUENCE</scope>
    <source>
        <strain evidence="1">KEN1</strain>
    </source>
</reference>